<evidence type="ECO:0000256" key="1">
    <source>
        <dbReference type="SAM" id="MobiDB-lite"/>
    </source>
</evidence>
<accession>A0ABP0F8A1</accession>
<dbReference type="Proteomes" id="UP001642483">
    <property type="component" value="Unassembled WGS sequence"/>
</dbReference>
<comment type="caution">
    <text evidence="2">The sequence shown here is derived from an EMBL/GenBank/DDBJ whole genome shotgun (WGS) entry which is preliminary data.</text>
</comment>
<feature type="compositionally biased region" description="Polar residues" evidence="1">
    <location>
        <begin position="289"/>
        <end position="303"/>
    </location>
</feature>
<feature type="region of interest" description="Disordered" evidence="1">
    <location>
        <begin position="272"/>
        <end position="308"/>
    </location>
</feature>
<gene>
    <name evidence="2" type="ORF">CVLEPA_LOCUS5449</name>
</gene>
<name>A0ABP0F8A1_CLALP</name>
<reference evidence="2 3" key="1">
    <citation type="submission" date="2024-02" db="EMBL/GenBank/DDBJ databases">
        <authorList>
            <person name="Daric V."/>
            <person name="Darras S."/>
        </authorList>
    </citation>
    <scope>NUCLEOTIDE SEQUENCE [LARGE SCALE GENOMIC DNA]</scope>
</reference>
<evidence type="ECO:0000313" key="3">
    <source>
        <dbReference type="Proteomes" id="UP001642483"/>
    </source>
</evidence>
<feature type="region of interest" description="Disordered" evidence="1">
    <location>
        <begin position="86"/>
        <end position="113"/>
    </location>
</feature>
<proteinExistence type="predicted"/>
<dbReference type="EMBL" id="CAWYQH010000024">
    <property type="protein sequence ID" value="CAK8675925.1"/>
    <property type="molecule type" value="Genomic_DNA"/>
</dbReference>
<feature type="compositionally biased region" description="Basic residues" evidence="1">
    <location>
        <begin position="86"/>
        <end position="98"/>
    </location>
</feature>
<evidence type="ECO:0000313" key="2">
    <source>
        <dbReference type="EMBL" id="CAK8675925.1"/>
    </source>
</evidence>
<feature type="region of interest" description="Disordered" evidence="1">
    <location>
        <begin position="130"/>
        <end position="171"/>
    </location>
</feature>
<keyword evidence="3" id="KW-1185">Reference proteome</keyword>
<sequence>MPVLGLQKGENFEMNVVPAFSWRIAPSRFILTRQRLKTIKHDLGRRPFTCPLSSIPQHGFDSNVVIAAYGTQATLHKHPHADNALKQHHADRRVKSARSRPNTLHGSTQEHQRTVRRLSLTLNLASDFRSDESQNSGCYDRVTTTDDTKITSPSSRQTVPKAGPKMSLPGFPERNALQKCAAKLNTRKYLSITSDSMANPRNKIATPKSFLSNGGRRTTRRSQQIIRTPTQQSCLNREAESPWSSSNTLTCLTEKNTLITRYFKAAKASENGRKALLSSHENPRRREISLQNDSSSSESGTTNVKHKTLSRERLWRFDNQTARPSSGFYGDHHNVQKWIFSAKKSWESDVSDPIEV</sequence>
<feature type="compositionally biased region" description="Low complexity" evidence="1">
    <location>
        <begin position="221"/>
        <end position="233"/>
    </location>
</feature>
<protein>
    <submittedName>
        <fullName evidence="2">Uncharacterized protein</fullName>
    </submittedName>
</protein>
<organism evidence="2 3">
    <name type="scientific">Clavelina lepadiformis</name>
    <name type="common">Light-bulb sea squirt</name>
    <name type="synonym">Ascidia lepadiformis</name>
    <dbReference type="NCBI Taxonomy" id="159417"/>
    <lineage>
        <taxon>Eukaryota</taxon>
        <taxon>Metazoa</taxon>
        <taxon>Chordata</taxon>
        <taxon>Tunicata</taxon>
        <taxon>Ascidiacea</taxon>
        <taxon>Aplousobranchia</taxon>
        <taxon>Clavelinidae</taxon>
        <taxon>Clavelina</taxon>
    </lineage>
</organism>
<feature type="region of interest" description="Disordered" evidence="1">
    <location>
        <begin position="200"/>
        <end position="247"/>
    </location>
</feature>